<dbReference type="Gene3D" id="2.30.110.10">
    <property type="entry name" value="Electron Transport, Fmn-binding Protein, Chain A"/>
    <property type="match status" value="1"/>
</dbReference>
<evidence type="ECO:0000313" key="4">
    <source>
        <dbReference type="Proteomes" id="UP000498740"/>
    </source>
</evidence>
<dbReference type="PANTHER" id="PTHR30466">
    <property type="entry name" value="FLAVIN REDUCTASE"/>
    <property type="match status" value="1"/>
</dbReference>
<dbReference type="PANTHER" id="PTHR30466:SF1">
    <property type="entry name" value="FMN REDUCTASE (NADH) RUTF"/>
    <property type="match status" value="1"/>
</dbReference>
<feature type="domain" description="Flavin reductase like" evidence="2">
    <location>
        <begin position="29"/>
        <end position="171"/>
    </location>
</feature>
<keyword evidence="1" id="KW-0560">Oxidoreductase</keyword>
<dbReference type="GO" id="GO:0042602">
    <property type="term" value="F:riboflavin reductase (NADPH) activity"/>
    <property type="evidence" value="ECO:0007669"/>
    <property type="project" value="TreeGrafter"/>
</dbReference>
<accession>A0A7J0CHK1</accession>
<gene>
    <name evidence="3" type="ORF">Smic_04880</name>
</gene>
<evidence type="ECO:0000259" key="2">
    <source>
        <dbReference type="SMART" id="SM00903"/>
    </source>
</evidence>
<dbReference type="AlphaFoldDB" id="A0A7J0CHK1"/>
<dbReference type="EMBL" id="BLWD01000001">
    <property type="protein sequence ID" value="GFN01932.1"/>
    <property type="molecule type" value="Genomic_DNA"/>
</dbReference>
<dbReference type="Proteomes" id="UP000498740">
    <property type="component" value="Unassembled WGS sequence"/>
</dbReference>
<dbReference type="RefSeq" id="WP_229887713.1">
    <property type="nucleotide sequence ID" value="NZ_BMUG01000008.1"/>
</dbReference>
<dbReference type="GO" id="GO:0004497">
    <property type="term" value="F:monooxygenase activity"/>
    <property type="evidence" value="ECO:0007669"/>
    <property type="project" value="UniProtKB-KW"/>
</dbReference>
<keyword evidence="3" id="KW-0503">Monooxygenase</keyword>
<evidence type="ECO:0000256" key="1">
    <source>
        <dbReference type="ARBA" id="ARBA00023002"/>
    </source>
</evidence>
<dbReference type="SMART" id="SM00903">
    <property type="entry name" value="Flavin_Reduct"/>
    <property type="match status" value="1"/>
</dbReference>
<organism evidence="3 4">
    <name type="scientific">Streptomyces microflavus</name>
    <name type="common">Streptomyces lipmanii</name>
    <dbReference type="NCBI Taxonomy" id="1919"/>
    <lineage>
        <taxon>Bacteria</taxon>
        <taxon>Bacillati</taxon>
        <taxon>Actinomycetota</taxon>
        <taxon>Actinomycetes</taxon>
        <taxon>Kitasatosporales</taxon>
        <taxon>Streptomycetaceae</taxon>
        <taxon>Streptomyces</taxon>
    </lineage>
</organism>
<dbReference type="InterPro" id="IPR002563">
    <property type="entry name" value="Flavin_Rdtase-like_dom"/>
</dbReference>
<dbReference type="GO" id="GO:0010181">
    <property type="term" value="F:FMN binding"/>
    <property type="evidence" value="ECO:0007669"/>
    <property type="project" value="InterPro"/>
</dbReference>
<comment type="caution">
    <text evidence="3">The sequence shown here is derived from an EMBL/GenBank/DDBJ whole genome shotgun (WGS) entry which is preliminary data.</text>
</comment>
<dbReference type="SUPFAM" id="SSF50475">
    <property type="entry name" value="FMN-binding split barrel"/>
    <property type="match status" value="1"/>
</dbReference>
<dbReference type="InterPro" id="IPR012349">
    <property type="entry name" value="Split_barrel_FMN-bd"/>
</dbReference>
<dbReference type="Pfam" id="PF01613">
    <property type="entry name" value="Flavin_Reduct"/>
    <property type="match status" value="1"/>
</dbReference>
<proteinExistence type="predicted"/>
<sequence length="182" mass="19261">MADAIDTTHTAPGASADSLPCPERFREVMGSLAGTVAVVTALGERGKPLGMTVSSLTSVPQNPLLILFCPALTSRTWPLLRAADGLYVSILHEHQQDLSVQFAEADRRFAGVAWTPSPGGMPVLDGSIAWLECSVIDQHRAGDHEIVVAQLHHIGSAGGGPLLRHRGRYARVVTPETEAPSA</sequence>
<protein>
    <submittedName>
        <fullName evidence="3">Monooxygenase</fullName>
    </submittedName>
</protein>
<reference evidence="3 4" key="1">
    <citation type="submission" date="2020-05" db="EMBL/GenBank/DDBJ databases">
        <title>Whole genome shotgun sequence of Streptomyces microflavus NBRC 13062.</title>
        <authorList>
            <person name="Komaki H."/>
            <person name="Tamura T."/>
        </authorList>
    </citation>
    <scope>NUCLEOTIDE SEQUENCE [LARGE SCALE GENOMIC DNA]</scope>
    <source>
        <strain evidence="3 4">NBRC 13062</strain>
    </source>
</reference>
<name>A0A7J0CHK1_STRMI</name>
<dbReference type="InterPro" id="IPR050268">
    <property type="entry name" value="NADH-dep_flavin_reductase"/>
</dbReference>
<evidence type="ECO:0000313" key="3">
    <source>
        <dbReference type="EMBL" id="GFN01932.1"/>
    </source>
</evidence>